<dbReference type="STRING" id="1328759.A0A5C2RR90"/>
<proteinExistence type="predicted"/>
<accession>A0A5C2RR90</accession>
<evidence type="ECO:0000313" key="2">
    <source>
        <dbReference type="Proteomes" id="UP000313359"/>
    </source>
</evidence>
<evidence type="ECO:0000313" key="1">
    <source>
        <dbReference type="EMBL" id="RPD52686.1"/>
    </source>
</evidence>
<name>A0A5C2RR90_9APHY</name>
<dbReference type="AlphaFoldDB" id="A0A5C2RR90"/>
<gene>
    <name evidence="1" type="ORF">L227DRAFT_617618</name>
</gene>
<dbReference type="EMBL" id="ML122345">
    <property type="protein sequence ID" value="RPD52686.1"/>
    <property type="molecule type" value="Genomic_DNA"/>
</dbReference>
<evidence type="ECO:0008006" key="3">
    <source>
        <dbReference type="Google" id="ProtNLM"/>
    </source>
</evidence>
<dbReference type="OrthoDB" id="3251205at2759"/>
<protein>
    <recommendedName>
        <fullName evidence="3">CxC1-like cysteine cluster associated with KDZ transposases domain-containing protein</fullName>
    </recommendedName>
</protein>
<organism evidence="1 2">
    <name type="scientific">Lentinus tigrinus ALCF2SS1-6</name>
    <dbReference type="NCBI Taxonomy" id="1328759"/>
    <lineage>
        <taxon>Eukaryota</taxon>
        <taxon>Fungi</taxon>
        <taxon>Dikarya</taxon>
        <taxon>Basidiomycota</taxon>
        <taxon>Agaricomycotina</taxon>
        <taxon>Agaricomycetes</taxon>
        <taxon>Polyporales</taxon>
        <taxon>Polyporaceae</taxon>
        <taxon>Lentinus</taxon>
    </lineage>
</organism>
<sequence>MSTRRKGRSYVSSSVDVRTYDGFRRRPTTSKLKLTQNYKCRAEAKRYRLQHISGLSFEDQQDAMAVDSDHDDDDFNMGLPPGDEGMFLSHEGGEDELCKELFESSLLPHKRHDARTRHDRTERRTEDWELQMEELVTAYLTWQVNLSPEDGEEPTGDAFSITVVNFFETCSQTFRRPTPDTKANVAMMLDGYVGTSPNTPSVALSLHVLEVYRQYHRVCPRLSIQVHVRALCHLHRVPYWKGLVEQFSHTYDVYLELLRRIDMRVRAALKQDTPGWRMHNACAPCLYTLDNEPRLKHSLLVTMDGNQSLKLVDSIFRSGTPLAHL</sequence>
<reference evidence="1" key="1">
    <citation type="journal article" date="2018" name="Genome Biol. Evol.">
        <title>Genomics and development of Lentinus tigrinus, a white-rot wood-decaying mushroom with dimorphic fruiting bodies.</title>
        <authorList>
            <person name="Wu B."/>
            <person name="Xu Z."/>
            <person name="Knudson A."/>
            <person name="Carlson A."/>
            <person name="Chen N."/>
            <person name="Kovaka S."/>
            <person name="LaButti K."/>
            <person name="Lipzen A."/>
            <person name="Pennachio C."/>
            <person name="Riley R."/>
            <person name="Schakwitz W."/>
            <person name="Umezawa K."/>
            <person name="Ohm R.A."/>
            <person name="Grigoriev I.V."/>
            <person name="Nagy L.G."/>
            <person name="Gibbons J."/>
            <person name="Hibbett D."/>
        </authorList>
    </citation>
    <scope>NUCLEOTIDE SEQUENCE [LARGE SCALE GENOMIC DNA]</scope>
    <source>
        <strain evidence="1">ALCF2SS1-6</strain>
    </source>
</reference>
<dbReference type="Proteomes" id="UP000313359">
    <property type="component" value="Unassembled WGS sequence"/>
</dbReference>
<keyword evidence="2" id="KW-1185">Reference proteome</keyword>